<protein>
    <submittedName>
        <fullName evidence="2">HEAT repeat-containing protein</fullName>
    </submittedName>
</protein>
<dbReference type="InterPro" id="IPR021133">
    <property type="entry name" value="HEAT_type_2"/>
</dbReference>
<dbReference type="Gene3D" id="1.25.10.10">
    <property type="entry name" value="Leucine-rich Repeat Variant"/>
    <property type="match status" value="1"/>
</dbReference>
<evidence type="ECO:0000256" key="1">
    <source>
        <dbReference type="ARBA" id="ARBA00022737"/>
    </source>
</evidence>
<dbReference type="PROSITE" id="PS50077">
    <property type="entry name" value="HEAT_REPEAT"/>
    <property type="match status" value="1"/>
</dbReference>
<keyword evidence="3" id="KW-1185">Reference proteome</keyword>
<proteinExistence type="predicted"/>
<dbReference type="InterPro" id="IPR016024">
    <property type="entry name" value="ARM-type_fold"/>
</dbReference>
<name>A0A1G9YMZ9_9FIRM</name>
<gene>
    <name evidence="2" type="ORF">SAMN05192585_11157</name>
</gene>
<accession>A0A1G9YMZ9</accession>
<dbReference type="Pfam" id="PF02985">
    <property type="entry name" value="HEAT"/>
    <property type="match status" value="1"/>
</dbReference>
<evidence type="ECO:0000313" key="2">
    <source>
        <dbReference type="EMBL" id="SDN10538.1"/>
    </source>
</evidence>
<organism evidence="2 3">
    <name type="scientific">Acetanaerobacterium elongatum</name>
    <dbReference type="NCBI Taxonomy" id="258515"/>
    <lineage>
        <taxon>Bacteria</taxon>
        <taxon>Bacillati</taxon>
        <taxon>Bacillota</taxon>
        <taxon>Clostridia</taxon>
        <taxon>Eubacteriales</taxon>
        <taxon>Oscillospiraceae</taxon>
        <taxon>Acetanaerobacterium</taxon>
    </lineage>
</organism>
<dbReference type="STRING" id="258515.SAMN05192585_11157"/>
<dbReference type="EMBL" id="FNID01000011">
    <property type="protein sequence ID" value="SDN10538.1"/>
    <property type="molecule type" value="Genomic_DNA"/>
</dbReference>
<keyword evidence="1" id="KW-0677">Repeat</keyword>
<dbReference type="InterPro" id="IPR000357">
    <property type="entry name" value="HEAT"/>
</dbReference>
<dbReference type="SUPFAM" id="SSF48371">
    <property type="entry name" value="ARM repeat"/>
    <property type="match status" value="1"/>
</dbReference>
<reference evidence="2 3" key="1">
    <citation type="submission" date="2016-10" db="EMBL/GenBank/DDBJ databases">
        <authorList>
            <person name="de Groot N.N."/>
        </authorList>
    </citation>
    <scope>NUCLEOTIDE SEQUENCE [LARGE SCALE GENOMIC DNA]</scope>
    <source>
        <strain evidence="2 3">CGMCC 1.5012</strain>
    </source>
</reference>
<dbReference type="AlphaFoldDB" id="A0A1G9YMZ9"/>
<dbReference type="InterPro" id="IPR011989">
    <property type="entry name" value="ARM-like"/>
</dbReference>
<sequence length="104" mass="11905">MTYANWRSMDDAAAMRGVRPDMTREELVEVAYGARSGAARRIAVVYLDDPEITRSFALEDRDPMVRRGLARRLTDAESLERLLEDEDFSVRKAAADTLRKLQEK</sequence>
<evidence type="ECO:0000313" key="3">
    <source>
        <dbReference type="Proteomes" id="UP000199182"/>
    </source>
</evidence>
<dbReference type="Proteomes" id="UP000199182">
    <property type="component" value="Unassembled WGS sequence"/>
</dbReference>
<dbReference type="RefSeq" id="WP_092639292.1">
    <property type="nucleotide sequence ID" value="NZ_FNID01000011.1"/>
</dbReference>